<comment type="caution">
    <text evidence="1">The sequence shown here is derived from an EMBL/GenBank/DDBJ whole genome shotgun (WGS) entry which is preliminary data.</text>
</comment>
<dbReference type="EMBL" id="JARKIK010000047">
    <property type="protein sequence ID" value="KAK8735619.1"/>
    <property type="molecule type" value="Genomic_DNA"/>
</dbReference>
<reference evidence="1 2" key="1">
    <citation type="journal article" date="2024" name="BMC Genomics">
        <title>Genome assembly of redclaw crayfish (Cherax quadricarinatus) provides insights into its immune adaptation and hypoxia tolerance.</title>
        <authorList>
            <person name="Liu Z."/>
            <person name="Zheng J."/>
            <person name="Li H."/>
            <person name="Fang K."/>
            <person name="Wang S."/>
            <person name="He J."/>
            <person name="Zhou D."/>
            <person name="Weng S."/>
            <person name="Chi M."/>
            <person name="Gu Z."/>
            <person name="He J."/>
            <person name="Li F."/>
            <person name="Wang M."/>
        </authorList>
    </citation>
    <scope>NUCLEOTIDE SEQUENCE [LARGE SCALE GENOMIC DNA]</scope>
    <source>
        <strain evidence="1">ZL_2023a</strain>
    </source>
</reference>
<dbReference type="Gene3D" id="3.40.50.300">
    <property type="entry name" value="P-loop containing nucleotide triphosphate hydrolases"/>
    <property type="match status" value="1"/>
</dbReference>
<proteinExistence type="predicted"/>
<gene>
    <name evidence="1" type="ORF">OTU49_005471</name>
</gene>
<evidence type="ECO:0000313" key="1">
    <source>
        <dbReference type="EMBL" id="KAK8735618.1"/>
    </source>
</evidence>
<reference evidence="1" key="2">
    <citation type="submission" date="2024-01" db="EMBL/GenBank/DDBJ databases">
        <authorList>
            <person name="He J."/>
            <person name="Wang M."/>
            <person name="Zheng J."/>
            <person name="Liu Z."/>
        </authorList>
    </citation>
    <scope>NUCLEOTIDE SEQUENCE</scope>
    <source>
        <strain evidence="1">ZL_2023a</strain>
        <tissue evidence="1">Muscle</tissue>
    </source>
</reference>
<organism evidence="1 2">
    <name type="scientific">Cherax quadricarinatus</name>
    <name type="common">Australian red claw crayfish</name>
    <dbReference type="NCBI Taxonomy" id="27406"/>
    <lineage>
        <taxon>Eukaryota</taxon>
        <taxon>Metazoa</taxon>
        <taxon>Ecdysozoa</taxon>
        <taxon>Arthropoda</taxon>
        <taxon>Crustacea</taxon>
        <taxon>Multicrustacea</taxon>
        <taxon>Malacostraca</taxon>
        <taxon>Eumalacostraca</taxon>
        <taxon>Eucarida</taxon>
        <taxon>Decapoda</taxon>
        <taxon>Pleocyemata</taxon>
        <taxon>Astacidea</taxon>
        <taxon>Parastacoidea</taxon>
        <taxon>Parastacidae</taxon>
        <taxon>Cherax</taxon>
    </lineage>
</organism>
<dbReference type="EMBL" id="JARKIK010000047">
    <property type="protein sequence ID" value="KAK8735618.1"/>
    <property type="molecule type" value="Genomic_DNA"/>
</dbReference>
<evidence type="ECO:0000313" key="2">
    <source>
        <dbReference type="Proteomes" id="UP001445076"/>
    </source>
</evidence>
<dbReference type="InterPro" id="IPR027417">
    <property type="entry name" value="P-loop_NTPase"/>
</dbReference>
<accession>A0AAW0X6S2</accession>
<dbReference type="Proteomes" id="UP001445076">
    <property type="component" value="Unassembled WGS sequence"/>
</dbReference>
<sequence>MAIRQNIHRQEHVPSEVIEDMTANLQPPLPCEHNWESITCILQDDNLDKSQGAWYLIYQCFMSLVPQLKDCELKSRSTYKIFPQHCSSRRYMYMQSPVSQVIRAVHLKGNVRSNELSSLSCGVNVICQSILAAV</sequence>
<name>A0AAW0X6S2_CHEQU</name>
<dbReference type="AlphaFoldDB" id="A0AAW0X6S2"/>
<keyword evidence="2" id="KW-1185">Reference proteome</keyword>
<protein>
    <submittedName>
        <fullName evidence="1">Uncharacterized protein</fullName>
    </submittedName>
</protein>